<feature type="compositionally biased region" description="Polar residues" evidence="1">
    <location>
        <begin position="119"/>
        <end position="139"/>
    </location>
</feature>
<feature type="region of interest" description="Disordered" evidence="1">
    <location>
        <begin position="1"/>
        <end position="149"/>
    </location>
</feature>
<gene>
    <name evidence="2" type="ORF">TRUGW13939_08810</name>
</gene>
<feature type="compositionally biased region" description="Basic and acidic residues" evidence="1">
    <location>
        <begin position="215"/>
        <end position="226"/>
    </location>
</feature>
<dbReference type="Proteomes" id="UP000509510">
    <property type="component" value="Chromosome V"/>
</dbReference>
<evidence type="ECO:0000313" key="2">
    <source>
        <dbReference type="EMBL" id="QKX61658.1"/>
    </source>
</evidence>
<accession>A0A7H8R6S4</accession>
<feature type="compositionally biased region" description="Low complexity" evidence="1">
    <location>
        <begin position="236"/>
        <end position="251"/>
    </location>
</feature>
<feature type="compositionally biased region" description="Polar residues" evidence="1">
    <location>
        <begin position="63"/>
        <end position="73"/>
    </location>
</feature>
<feature type="region of interest" description="Disordered" evidence="1">
    <location>
        <begin position="161"/>
        <end position="252"/>
    </location>
</feature>
<evidence type="ECO:0000313" key="3">
    <source>
        <dbReference type="Proteomes" id="UP000509510"/>
    </source>
</evidence>
<feature type="compositionally biased region" description="Low complexity" evidence="1">
    <location>
        <begin position="36"/>
        <end position="47"/>
    </location>
</feature>
<feature type="compositionally biased region" description="Low complexity" evidence="1">
    <location>
        <begin position="201"/>
        <end position="214"/>
    </location>
</feature>
<dbReference type="RefSeq" id="XP_035347832.1">
    <property type="nucleotide sequence ID" value="XM_035491939.1"/>
</dbReference>
<feature type="compositionally biased region" description="Low complexity" evidence="1">
    <location>
        <begin position="165"/>
        <end position="178"/>
    </location>
</feature>
<keyword evidence="3" id="KW-1185">Reference proteome</keyword>
<feature type="compositionally biased region" description="Polar residues" evidence="1">
    <location>
        <begin position="179"/>
        <end position="194"/>
    </location>
</feature>
<feature type="region of interest" description="Disordered" evidence="1">
    <location>
        <begin position="464"/>
        <end position="588"/>
    </location>
</feature>
<evidence type="ECO:0000256" key="1">
    <source>
        <dbReference type="SAM" id="MobiDB-lite"/>
    </source>
</evidence>
<feature type="compositionally biased region" description="Basic residues" evidence="1">
    <location>
        <begin position="849"/>
        <end position="864"/>
    </location>
</feature>
<feature type="region of interest" description="Disordered" evidence="1">
    <location>
        <begin position="762"/>
        <end position="781"/>
    </location>
</feature>
<proteinExistence type="predicted"/>
<feature type="compositionally biased region" description="Polar residues" evidence="1">
    <location>
        <begin position="80"/>
        <end position="95"/>
    </location>
</feature>
<name>A0A7H8R6S4_TALRU</name>
<feature type="region of interest" description="Disordered" evidence="1">
    <location>
        <begin position="790"/>
        <end position="950"/>
    </location>
</feature>
<feature type="region of interest" description="Disordered" evidence="1">
    <location>
        <begin position="970"/>
        <end position="993"/>
    </location>
</feature>
<sequence length="1009" mass="113299">MSGIQTRSRSRDGGTDDPILNTPTRSPSRGRGRRGSAGVSRGSSTGRSGRGSSSGRGRGRANIPSQESPQASQGPDGAESNESAQQAVNESSNPQFPLRHDSTQRDTTQLPPIAEEPQTENPSDGQTAVPVTTESTISTPRREIRVPGGFSEWALSPVAEITLNPQSSASQAESPASSHPGQSSTSRNDQSPMTENPLDRQAAVTTESTTSTSRQETRVRFSEETTGRTSPRQVESETFTQSTDSTTSFHSDVVDPEIRANVNSMSREARWQLRDRLLSELFHISLIFQQVYVPELQTLQAIQDIENFNLRGWLNDFEEYHHGQDPGTLNRLLSRGMWSENSHSLDIQGSDIVALRESQTLDELYRPLAAMILLFPSLDEEQCRQTINDFNTRRPQDGSNAFCPNAWLPINRLWARARANPLKDALAEDAWGYISTYHNYHMMTSAFHSSILGRAAGLTLPLPLVTNPSDDDGGNRPSQDITNEVGSRSPSPGSEDTHSVQEPPTRPQSRRGLQPPRDAGGTSSPSQQGNPTPQNSSRRSRPQWPRERSRERPTERPRERLNTNSGQERRHQTAAPRRADSWGPGYEPTRGELVSGWVKWCEEWWEIDQYRPIGSGYQINVKRPAANGYMEYRMIPAHLVGGKAGGRAIIEEFTEEALDQGRREADLLFSEGSIDKLIEASRQHTRIVGVSIHCRDVKGGYPYLNRNYMWVILQFPDDEGWYTTSHVREYLSEQFLQAELEDYHKEADLIPFAFIPDPTRCRYTSRDPTPGHAYSRPQIDPVYGPAMVHERHTRDTTGRRAQAPGRRRSVIESDIEDDDIDATPFPRRTRDTTGRRRRAQQIDPVHGAPPRRTRLSRRRHNRAPTRRESVIESGAEDNDIEASVHFTPPRRTGDTGRRRRAQAPTRGESVIESDIEDDGIEASVHFAPPRRTGDTGRRRRAQAPTREESAADGEIREIMDFLQDGLRYRRTYQTPPPETGQESPTAGISGQADDDLLRNLAEQMRRLHR</sequence>
<feature type="compositionally biased region" description="Polar residues" evidence="1">
    <location>
        <begin position="521"/>
        <end position="537"/>
    </location>
</feature>
<reference evidence="3" key="1">
    <citation type="submission" date="2020-06" db="EMBL/GenBank/DDBJ databases">
        <title>A chromosome-scale genome assembly of Talaromyces rugulosus W13939.</title>
        <authorList>
            <person name="Wang B."/>
            <person name="Guo L."/>
            <person name="Ye K."/>
            <person name="Wang L."/>
        </authorList>
    </citation>
    <scope>NUCLEOTIDE SEQUENCE [LARGE SCALE GENOMIC DNA]</scope>
    <source>
        <strain evidence="3">W13939</strain>
    </source>
</reference>
<dbReference type="GeneID" id="55996298"/>
<feature type="compositionally biased region" description="Basic and acidic residues" evidence="1">
    <location>
        <begin position="544"/>
        <end position="571"/>
    </location>
</feature>
<feature type="compositionally biased region" description="Acidic residues" evidence="1">
    <location>
        <begin position="911"/>
        <end position="920"/>
    </location>
</feature>
<protein>
    <submittedName>
        <fullName evidence="2">Uncharacterized protein</fullName>
    </submittedName>
</protein>
<organism evidence="2 3">
    <name type="scientific">Talaromyces rugulosus</name>
    <name type="common">Penicillium rugulosum</name>
    <dbReference type="NCBI Taxonomy" id="121627"/>
    <lineage>
        <taxon>Eukaryota</taxon>
        <taxon>Fungi</taxon>
        <taxon>Dikarya</taxon>
        <taxon>Ascomycota</taxon>
        <taxon>Pezizomycotina</taxon>
        <taxon>Eurotiomycetes</taxon>
        <taxon>Eurotiomycetidae</taxon>
        <taxon>Eurotiales</taxon>
        <taxon>Trichocomaceae</taxon>
        <taxon>Talaromyces</taxon>
        <taxon>Talaromyces sect. Islandici</taxon>
    </lineage>
</organism>
<dbReference type="AlphaFoldDB" id="A0A7H8R6S4"/>
<feature type="compositionally biased region" description="Polar residues" evidence="1">
    <location>
        <begin position="476"/>
        <end position="494"/>
    </location>
</feature>
<dbReference type="KEGG" id="trg:TRUGW13939_08810"/>
<dbReference type="EMBL" id="CP055902">
    <property type="protein sequence ID" value="QKX61658.1"/>
    <property type="molecule type" value="Genomic_DNA"/>
</dbReference>